<dbReference type="SMART" id="SM00717">
    <property type="entry name" value="SANT"/>
    <property type="match status" value="2"/>
</dbReference>
<evidence type="ECO:0000256" key="2">
    <source>
        <dbReference type="ARBA" id="ARBA00022473"/>
    </source>
</evidence>
<evidence type="ECO:0000259" key="9">
    <source>
        <dbReference type="PROSITE" id="PS51294"/>
    </source>
</evidence>
<dbReference type="InterPro" id="IPR009057">
    <property type="entry name" value="Homeodomain-like_sf"/>
</dbReference>
<feature type="domain" description="Myb-like" evidence="8">
    <location>
        <begin position="9"/>
        <end position="61"/>
    </location>
</feature>
<evidence type="ECO:0000259" key="8">
    <source>
        <dbReference type="PROSITE" id="PS50090"/>
    </source>
</evidence>
<dbReference type="SUPFAM" id="SSF46689">
    <property type="entry name" value="Homeodomain-like"/>
    <property type="match status" value="1"/>
</dbReference>
<dbReference type="Proteomes" id="UP000516314">
    <property type="component" value="Chromosome 3"/>
</dbReference>
<dbReference type="FunFam" id="1.10.10.60:FF:000015">
    <property type="entry name" value="Transcription factor RAX3"/>
    <property type="match status" value="1"/>
</dbReference>
<dbReference type="InterPro" id="IPR015495">
    <property type="entry name" value="Myb_TF_plants"/>
</dbReference>
<dbReference type="AlphaFoldDB" id="A0A7G2EK60"/>
<feature type="domain" description="HTH myb-type" evidence="9">
    <location>
        <begin position="9"/>
        <end position="61"/>
    </location>
</feature>
<dbReference type="PROSITE" id="PS50090">
    <property type="entry name" value="MYB_LIKE"/>
    <property type="match status" value="2"/>
</dbReference>
<feature type="domain" description="Myb-like" evidence="8">
    <location>
        <begin position="62"/>
        <end position="112"/>
    </location>
</feature>
<dbReference type="InterPro" id="IPR017930">
    <property type="entry name" value="Myb_dom"/>
</dbReference>
<dbReference type="GO" id="GO:0005634">
    <property type="term" value="C:nucleus"/>
    <property type="evidence" value="ECO:0007669"/>
    <property type="project" value="UniProtKB-SubCell"/>
</dbReference>
<dbReference type="InterPro" id="IPR001005">
    <property type="entry name" value="SANT/Myb"/>
</dbReference>
<organism evidence="10 11">
    <name type="scientific">Arabidopsis thaliana</name>
    <name type="common">Mouse-ear cress</name>
    <dbReference type="NCBI Taxonomy" id="3702"/>
    <lineage>
        <taxon>Eukaryota</taxon>
        <taxon>Viridiplantae</taxon>
        <taxon>Streptophyta</taxon>
        <taxon>Embryophyta</taxon>
        <taxon>Tracheophyta</taxon>
        <taxon>Spermatophyta</taxon>
        <taxon>Magnoliopsida</taxon>
        <taxon>eudicotyledons</taxon>
        <taxon>Gunneridae</taxon>
        <taxon>Pentapetalae</taxon>
        <taxon>rosids</taxon>
        <taxon>malvids</taxon>
        <taxon>Brassicales</taxon>
        <taxon>Brassicaceae</taxon>
        <taxon>Camelineae</taxon>
        <taxon>Arabidopsis</taxon>
    </lineage>
</organism>
<dbReference type="GO" id="GO:1901957">
    <property type="term" value="P:regulation of cutin biosynthetic process"/>
    <property type="evidence" value="ECO:0007669"/>
    <property type="project" value="UniProtKB-ARBA"/>
</dbReference>
<keyword evidence="7" id="KW-0539">Nucleus</keyword>
<dbReference type="EMBL" id="LR881468">
    <property type="protein sequence ID" value="CAD5321730.1"/>
    <property type="molecule type" value="Genomic_DNA"/>
</dbReference>
<evidence type="ECO:0000313" key="10">
    <source>
        <dbReference type="EMBL" id="CAD5321730.1"/>
    </source>
</evidence>
<evidence type="ECO:0000256" key="3">
    <source>
        <dbReference type="ARBA" id="ARBA00022737"/>
    </source>
</evidence>
<evidence type="ECO:0000256" key="6">
    <source>
        <dbReference type="ARBA" id="ARBA00023163"/>
    </source>
</evidence>
<dbReference type="FunFam" id="1.10.10.60:FF:000099">
    <property type="entry name" value="MYB transcription factor"/>
    <property type="match status" value="1"/>
</dbReference>
<keyword evidence="6" id="KW-0804">Transcription</keyword>
<reference evidence="10 11" key="1">
    <citation type="submission" date="2020-09" db="EMBL/GenBank/DDBJ databases">
        <authorList>
            <person name="Ashkenazy H."/>
        </authorList>
    </citation>
    <scope>NUCLEOTIDE SEQUENCE [LARGE SCALE GENOMIC DNA]</scope>
    <source>
        <strain evidence="11">cv. Cdm-0</strain>
    </source>
</reference>
<sequence length="293" mass="32704">MGRSPCCDKAGLKKGPWTPEEDQKLLAYIEEHGHGSWRSLPEKAGLQRCGKSCRLRWTNYLRPDIKRGKFTVQEEQTIIQLHALLGNRWSAIATHLPKRTDNEIKNYWNTHLKKRLIKMGIDPVTHKHKNETLSSSTGQSKNAATLSHMAQWERNGDQQLESPTSTVTFSENLLMPLGIPTDSSRNRNNNNNESSAMIELAVSSSTSSDVSLVKEHEHDWIRQINCGSGGIGEGFTSLLIGDSVGRSLPTGKNEATAGVGNESEYNYYEDNKNYWNSILNLVDSSPSDSATMF</sequence>
<dbReference type="PANTHER" id="PTHR47994:SF5">
    <property type="entry name" value="F14D16.11-RELATED"/>
    <property type="match status" value="1"/>
</dbReference>
<dbReference type="GO" id="GO:0003677">
    <property type="term" value="F:DNA binding"/>
    <property type="evidence" value="ECO:0007669"/>
    <property type="project" value="UniProtKB-KW"/>
</dbReference>
<dbReference type="PANTHER" id="PTHR47994">
    <property type="entry name" value="F14D16.11-RELATED"/>
    <property type="match status" value="1"/>
</dbReference>
<feature type="domain" description="HTH myb-type" evidence="9">
    <location>
        <begin position="62"/>
        <end position="116"/>
    </location>
</feature>
<evidence type="ECO:0000256" key="7">
    <source>
        <dbReference type="ARBA" id="ARBA00023242"/>
    </source>
</evidence>
<dbReference type="Pfam" id="PF00249">
    <property type="entry name" value="Myb_DNA-binding"/>
    <property type="match status" value="2"/>
</dbReference>
<keyword evidence="2" id="KW-0217">Developmental protein</keyword>
<name>A0A7G2EK60_ARATH</name>
<dbReference type="Gene3D" id="1.10.10.60">
    <property type="entry name" value="Homeodomain-like"/>
    <property type="match status" value="2"/>
</dbReference>
<gene>
    <name evidence="10" type="ORF">AT9943_LOCUS9778</name>
</gene>
<dbReference type="GO" id="GO:0000902">
    <property type="term" value="P:cell morphogenesis"/>
    <property type="evidence" value="ECO:0007669"/>
    <property type="project" value="UniProtKB-ARBA"/>
</dbReference>
<proteinExistence type="predicted"/>
<keyword evidence="5" id="KW-0238">DNA-binding</keyword>
<evidence type="ECO:0000313" key="11">
    <source>
        <dbReference type="Proteomes" id="UP000516314"/>
    </source>
</evidence>
<comment type="subcellular location">
    <subcellularLocation>
        <location evidence="1">Nucleus</location>
    </subcellularLocation>
</comment>
<accession>A0A7G2EK60</accession>
<evidence type="ECO:0000256" key="5">
    <source>
        <dbReference type="ARBA" id="ARBA00023125"/>
    </source>
</evidence>
<evidence type="ECO:0000256" key="4">
    <source>
        <dbReference type="ARBA" id="ARBA00023015"/>
    </source>
</evidence>
<keyword evidence="3" id="KW-0677">Repeat</keyword>
<keyword evidence="4" id="KW-0805">Transcription regulation</keyword>
<dbReference type="CDD" id="cd00167">
    <property type="entry name" value="SANT"/>
    <property type="match status" value="2"/>
</dbReference>
<evidence type="ECO:0000256" key="1">
    <source>
        <dbReference type="ARBA" id="ARBA00004123"/>
    </source>
</evidence>
<dbReference type="PROSITE" id="PS51294">
    <property type="entry name" value="HTH_MYB"/>
    <property type="match status" value="2"/>
</dbReference>
<protein>
    <submittedName>
        <fullName evidence="10">(thale cress) hypothetical protein</fullName>
    </submittedName>
</protein>